<accession>A0A1G8DJX5</accession>
<dbReference type="OrthoDB" id="6637947at2"/>
<dbReference type="Pfam" id="PF00528">
    <property type="entry name" value="BPD_transp_1"/>
    <property type="match status" value="1"/>
</dbReference>
<feature type="transmembrane region" description="Helical" evidence="7">
    <location>
        <begin position="134"/>
        <end position="158"/>
    </location>
</feature>
<evidence type="ECO:0000256" key="5">
    <source>
        <dbReference type="ARBA" id="ARBA00022989"/>
    </source>
</evidence>
<dbReference type="STRING" id="399736.SAMN04489720_1676"/>
<feature type="transmembrane region" description="Helical" evidence="7">
    <location>
        <begin position="89"/>
        <end position="114"/>
    </location>
</feature>
<evidence type="ECO:0000313" key="10">
    <source>
        <dbReference type="Proteomes" id="UP000198822"/>
    </source>
</evidence>
<comment type="subcellular location">
    <subcellularLocation>
        <location evidence="1 7">Cell membrane</location>
        <topology evidence="1 7">Multi-pass membrane protein</topology>
    </subcellularLocation>
</comment>
<keyword evidence="5 7" id="KW-1133">Transmembrane helix</keyword>
<dbReference type="GO" id="GO:0055085">
    <property type="term" value="P:transmembrane transport"/>
    <property type="evidence" value="ECO:0007669"/>
    <property type="project" value="InterPro"/>
</dbReference>
<feature type="domain" description="ABC transmembrane type-1" evidence="8">
    <location>
        <begin position="85"/>
        <end position="274"/>
    </location>
</feature>
<keyword evidence="4 7" id="KW-0812">Transmembrane</keyword>
<reference evidence="10" key="1">
    <citation type="submission" date="2016-10" db="EMBL/GenBank/DDBJ databases">
        <authorList>
            <person name="Varghese N."/>
            <person name="Submissions S."/>
        </authorList>
    </citation>
    <scope>NUCLEOTIDE SEQUENCE [LARGE SCALE GENOMIC DNA]</scope>
    <source>
        <strain evidence="10">DSM 22002</strain>
    </source>
</reference>
<dbReference type="Gene3D" id="1.10.3720.10">
    <property type="entry name" value="MetI-like"/>
    <property type="match status" value="1"/>
</dbReference>
<evidence type="ECO:0000259" key="8">
    <source>
        <dbReference type="PROSITE" id="PS50928"/>
    </source>
</evidence>
<evidence type="ECO:0000256" key="1">
    <source>
        <dbReference type="ARBA" id="ARBA00004651"/>
    </source>
</evidence>
<keyword evidence="6 7" id="KW-0472">Membrane</keyword>
<dbReference type="InterPro" id="IPR050366">
    <property type="entry name" value="BP-dependent_transpt_permease"/>
</dbReference>
<protein>
    <submittedName>
        <fullName evidence="9">Peptide/nickel transport system permease protein</fullName>
    </submittedName>
</protein>
<keyword evidence="3" id="KW-1003">Cell membrane</keyword>
<dbReference type="RefSeq" id="WP_092504125.1">
    <property type="nucleotide sequence ID" value="NZ_LT629695.1"/>
</dbReference>
<feature type="transmembrane region" description="Helical" evidence="7">
    <location>
        <begin position="247"/>
        <end position="274"/>
    </location>
</feature>
<dbReference type="EMBL" id="LT629695">
    <property type="protein sequence ID" value="SDH57993.1"/>
    <property type="molecule type" value="Genomic_DNA"/>
</dbReference>
<dbReference type="AlphaFoldDB" id="A0A1G8DJX5"/>
<dbReference type="PANTHER" id="PTHR43386:SF25">
    <property type="entry name" value="PEPTIDE ABC TRANSPORTER PERMEASE PROTEIN"/>
    <property type="match status" value="1"/>
</dbReference>
<evidence type="ECO:0000256" key="4">
    <source>
        <dbReference type="ARBA" id="ARBA00022692"/>
    </source>
</evidence>
<sequence>MTGVAAGLAAAPGRLQALRTKDAVLTAALVVLALLVVASLAGRVVPGLDDGTTTVGGRFEAPSLAHPLGTDSLGRSLLARLLEGIGTTFLLSAVAVVCTAVIATALGILAAYLGGWVREVVMRIGDVLYAFPSILLALLVAAAFGAGITASLAAIVLITVPLMTRQVAAAAAQVARRDFVTSARISGVPAPVIMARHLLTNVSGTVVIQATYALSVAILVEGGLSFLGYGVQLPASSLGLLASEGNLYLLTAPWILVSSGGAMVLAILAVTLVGDSLRDRLEPRQAVDLT</sequence>
<proteinExistence type="inferred from homology"/>
<dbReference type="Proteomes" id="UP000198822">
    <property type="component" value="Chromosome I"/>
</dbReference>
<keyword evidence="2 7" id="KW-0813">Transport</keyword>
<dbReference type="PROSITE" id="PS50928">
    <property type="entry name" value="ABC_TM1"/>
    <property type="match status" value="1"/>
</dbReference>
<name>A0A1G8DJX5_9MICO</name>
<dbReference type="CDD" id="cd06261">
    <property type="entry name" value="TM_PBP2"/>
    <property type="match status" value="1"/>
</dbReference>
<evidence type="ECO:0000313" key="9">
    <source>
        <dbReference type="EMBL" id="SDH57993.1"/>
    </source>
</evidence>
<evidence type="ECO:0000256" key="3">
    <source>
        <dbReference type="ARBA" id="ARBA00022475"/>
    </source>
</evidence>
<evidence type="ECO:0000256" key="6">
    <source>
        <dbReference type="ARBA" id="ARBA00023136"/>
    </source>
</evidence>
<dbReference type="SUPFAM" id="SSF161098">
    <property type="entry name" value="MetI-like"/>
    <property type="match status" value="1"/>
</dbReference>
<feature type="transmembrane region" description="Helical" evidence="7">
    <location>
        <begin position="27"/>
        <end position="45"/>
    </location>
</feature>
<evidence type="ECO:0000256" key="2">
    <source>
        <dbReference type="ARBA" id="ARBA00022448"/>
    </source>
</evidence>
<evidence type="ECO:0000256" key="7">
    <source>
        <dbReference type="RuleBase" id="RU363032"/>
    </source>
</evidence>
<dbReference type="GO" id="GO:0005886">
    <property type="term" value="C:plasma membrane"/>
    <property type="evidence" value="ECO:0007669"/>
    <property type="project" value="UniProtKB-SubCell"/>
</dbReference>
<organism evidence="9 10">
    <name type="scientific">Agrococcus jejuensis</name>
    <dbReference type="NCBI Taxonomy" id="399736"/>
    <lineage>
        <taxon>Bacteria</taxon>
        <taxon>Bacillati</taxon>
        <taxon>Actinomycetota</taxon>
        <taxon>Actinomycetes</taxon>
        <taxon>Micrococcales</taxon>
        <taxon>Microbacteriaceae</taxon>
        <taxon>Agrococcus</taxon>
    </lineage>
</organism>
<dbReference type="InterPro" id="IPR035906">
    <property type="entry name" value="MetI-like_sf"/>
</dbReference>
<comment type="similarity">
    <text evidence="7">Belongs to the binding-protein-dependent transport system permease family.</text>
</comment>
<keyword evidence="10" id="KW-1185">Reference proteome</keyword>
<gene>
    <name evidence="9" type="ORF">SAMN04489720_1676</name>
</gene>
<feature type="transmembrane region" description="Helical" evidence="7">
    <location>
        <begin position="206"/>
        <end position="227"/>
    </location>
</feature>
<dbReference type="InterPro" id="IPR000515">
    <property type="entry name" value="MetI-like"/>
</dbReference>
<dbReference type="PANTHER" id="PTHR43386">
    <property type="entry name" value="OLIGOPEPTIDE TRANSPORT SYSTEM PERMEASE PROTEIN APPC"/>
    <property type="match status" value="1"/>
</dbReference>